<keyword evidence="10 12" id="KW-0472">Membrane</keyword>
<keyword evidence="5" id="KW-0929">Antimicrobial</keyword>
<proteinExistence type="inferred from homology"/>
<dbReference type="EMBL" id="LT629706">
    <property type="protein sequence ID" value="SDN87885.1"/>
    <property type="molecule type" value="Genomic_DNA"/>
</dbReference>
<keyword evidence="15" id="KW-1185">Reference proteome</keyword>
<evidence type="ECO:0000256" key="1">
    <source>
        <dbReference type="ARBA" id="ARBA00002178"/>
    </source>
</evidence>
<evidence type="ECO:0000256" key="4">
    <source>
        <dbReference type="ARBA" id="ARBA00007595"/>
    </source>
</evidence>
<evidence type="ECO:0000256" key="10">
    <source>
        <dbReference type="ARBA" id="ARBA00023136"/>
    </source>
</evidence>
<protein>
    <submittedName>
        <fullName evidence="14">Colicin pore forming domain-containing protein</fullName>
    </submittedName>
</protein>
<accession>A0ABY0REP3</accession>
<dbReference type="InterPro" id="IPR038283">
    <property type="entry name" value="Channel_colicin_C_sf"/>
</dbReference>
<keyword evidence="8" id="KW-0044">Antibiotic</keyword>
<feature type="transmembrane region" description="Helical" evidence="12">
    <location>
        <begin position="386"/>
        <end position="415"/>
    </location>
</feature>
<comment type="function">
    <text evidence="2">Colicins are polypeptide toxins produced by and active against E.coli and closely related bacteria.</text>
</comment>
<evidence type="ECO:0000256" key="12">
    <source>
        <dbReference type="SAM" id="Phobius"/>
    </source>
</evidence>
<comment type="similarity">
    <text evidence="4">Belongs to the channel forming colicin family.</text>
</comment>
<gene>
    <name evidence="14" type="ORF">SAMN04490208_1782</name>
</gene>
<dbReference type="SUPFAM" id="SSF56837">
    <property type="entry name" value="Colicin"/>
    <property type="match status" value="1"/>
</dbReference>
<dbReference type="PRINTS" id="PR00280">
    <property type="entry name" value="CHANLCOLICIN"/>
</dbReference>
<evidence type="ECO:0000256" key="5">
    <source>
        <dbReference type="ARBA" id="ARBA00022529"/>
    </source>
</evidence>
<comment type="function">
    <text evidence="1">This colicin is a channel-forming colicin. This class of transmembrane toxins depolarize the cytoplasmic membrane, leading to dissipation of cellular energy.</text>
</comment>
<evidence type="ECO:0000256" key="11">
    <source>
        <dbReference type="SAM" id="Coils"/>
    </source>
</evidence>
<name>A0ABY0REP3_9PSED</name>
<evidence type="ECO:0000256" key="6">
    <source>
        <dbReference type="ARBA" id="ARBA00022692"/>
    </source>
</evidence>
<evidence type="ECO:0000256" key="7">
    <source>
        <dbReference type="ARBA" id="ARBA00022989"/>
    </source>
</evidence>
<keyword evidence="7 12" id="KW-1133">Transmembrane helix</keyword>
<evidence type="ECO:0000313" key="15">
    <source>
        <dbReference type="Proteomes" id="UP000181903"/>
    </source>
</evidence>
<evidence type="ECO:0000313" key="14">
    <source>
        <dbReference type="EMBL" id="SDN87885.1"/>
    </source>
</evidence>
<dbReference type="InterPro" id="IPR000293">
    <property type="entry name" value="Channel_colicin_C"/>
</dbReference>
<evidence type="ECO:0000256" key="2">
    <source>
        <dbReference type="ARBA" id="ARBA00003197"/>
    </source>
</evidence>
<comment type="subcellular location">
    <subcellularLocation>
        <location evidence="3">Membrane</location>
    </subcellularLocation>
</comment>
<dbReference type="Gene3D" id="1.10.490.30">
    <property type="entry name" value="Colicin"/>
    <property type="match status" value="1"/>
</dbReference>
<keyword evidence="11" id="KW-0175">Coiled coil</keyword>
<organism evidence="14 15">
    <name type="scientific">Pseudomonas poae</name>
    <dbReference type="NCBI Taxonomy" id="200451"/>
    <lineage>
        <taxon>Bacteria</taxon>
        <taxon>Pseudomonadati</taxon>
        <taxon>Pseudomonadota</taxon>
        <taxon>Gammaproteobacteria</taxon>
        <taxon>Pseudomonadales</taxon>
        <taxon>Pseudomonadaceae</taxon>
        <taxon>Pseudomonas</taxon>
    </lineage>
</organism>
<sequence length="432" mass="45774">MSTNGIELPPIIITPDPLPPPPPLPPVPVVVPGVPGAQPPHSVDVPVGTDVETLLSLPGIRSSSDYVLPIAGKAARAQVDIETAYNANFPNIPTQTESEVAAALGDVSLLSELEKAQREKAVVDGLVAQAQELLVNSNAVANSYFGRDPLAVELKKNSAILATDIVNGKRPGTPIEIYRSFIASISAVYESKKLVEKIRILTEKSNTLNLAVAAAQAAEDERIAAEAAAKKAAEEAEAKRIAEEQAKAEEEIKGAIKFTADFYKETGEKYGAQMSALATDLAETAKGKTLRSAEEALKAFDQYKDHLDKKFSAADRAAIVNALDSLDRAELAKNLNLFAKGFGYTGKALDAYDLVEEVKKSYASGDWNNTVLKVETLFAGSAATGLIAFAFGVTVSTPVGIVAFALIMALVSAYIDDAHVKQFNDALDAILP</sequence>
<dbReference type="RefSeq" id="WP_060550535.1">
    <property type="nucleotide sequence ID" value="NZ_CP142197.1"/>
</dbReference>
<feature type="coiled-coil region" evidence="11">
    <location>
        <begin position="215"/>
        <end position="253"/>
    </location>
</feature>
<reference evidence="14 15" key="1">
    <citation type="submission" date="2016-10" db="EMBL/GenBank/DDBJ databases">
        <authorList>
            <person name="Varghese N."/>
            <person name="Submissions S."/>
        </authorList>
    </citation>
    <scope>NUCLEOTIDE SEQUENCE [LARGE SCALE GENOMIC DNA]</scope>
    <source>
        <strain evidence="14 15">BS2776</strain>
    </source>
</reference>
<evidence type="ECO:0000256" key="9">
    <source>
        <dbReference type="ARBA" id="ARBA00023048"/>
    </source>
</evidence>
<evidence type="ECO:0000259" key="13">
    <source>
        <dbReference type="Pfam" id="PF01024"/>
    </source>
</evidence>
<dbReference type="Pfam" id="PF01024">
    <property type="entry name" value="Colicin"/>
    <property type="match status" value="1"/>
</dbReference>
<keyword evidence="6 12" id="KW-0812">Transmembrane</keyword>
<keyword evidence="9" id="KW-0078">Bacteriocin</keyword>
<evidence type="ECO:0000256" key="3">
    <source>
        <dbReference type="ARBA" id="ARBA00004370"/>
    </source>
</evidence>
<feature type="domain" description="Channel forming colicins" evidence="13">
    <location>
        <begin position="242"/>
        <end position="424"/>
    </location>
</feature>
<evidence type="ECO:0000256" key="8">
    <source>
        <dbReference type="ARBA" id="ARBA00023022"/>
    </source>
</evidence>
<dbReference type="Proteomes" id="UP000181903">
    <property type="component" value="Chromosome I"/>
</dbReference>